<evidence type="ECO:0000256" key="5">
    <source>
        <dbReference type="ARBA" id="ARBA00023242"/>
    </source>
</evidence>
<dbReference type="STRING" id="945553.A0A0D2MVT6"/>
<accession>A0A0D2MVT6</accession>
<evidence type="ECO:0000313" key="8">
    <source>
        <dbReference type="EMBL" id="KJA28088.1"/>
    </source>
</evidence>
<name>A0A0D2MVT6_HYPSF</name>
<keyword evidence="3 6" id="KW-0819">tRNA processing</keyword>
<evidence type="ECO:0000256" key="4">
    <source>
        <dbReference type="ARBA" id="ARBA00022737"/>
    </source>
</evidence>
<evidence type="ECO:0000256" key="1">
    <source>
        <dbReference type="ARBA" id="ARBA00004123"/>
    </source>
</evidence>
<keyword evidence="2 6" id="KW-0853">WD repeat</keyword>
<dbReference type="EMBL" id="KN817522">
    <property type="protein sequence ID" value="KJA28088.1"/>
    <property type="molecule type" value="Genomic_DNA"/>
</dbReference>
<dbReference type="Pfam" id="PF00400">
    <property type="entry name" value="WD40"/>
    <property type="match status" value="2"/>
</dbReference>
<dbReference type="HAMAP" id="MF_03056">
    <property type="entry name" value="TRM82"/>
    <property type="match status" value="1"/>
</dbReference>
<dbReference type="PANTHER" id="PTHR16288">
    <property type="entry name" value="WD40 REPEAT PROTEIN 4"/>
    <property type="match status" value="1"/>
</dbReference>
<dbReference type="OMA" id="CLGHEKY"/>
<feature type="region of interest" description="Disordered" evidence="7">
    <location>
        <begin position="133"/>
        <end position="152"/>
    </location>
</feature>
<comment type="function">
    <text evidence="6">Required for the formation of N(7)-methylguanine at position 46 (m7G46) in tRNA. In the complex, it is required to stabilize and induce conformational changes of the catalytic subunit.</text>
</comment>
<dbReference type="GO" id="GO:0106004">
    <property type="term" value="P:tRNA (guanine-N7)-methylation"/>
    <property type="evidence" value="ECO:0007669"/>
    <property type="project" value="UniProtKB-UniRule"/>
</dbReference>
<protein>
    <submittedName>
        <fullName evidence="8">Uncharacterized protein</fullName>
    </submittedName>
</protein>
<dbReference type="InterPro" id="IPR015943">
    <property type="entry name" value="WD40/YVTN_repeat-like_dom_sf"/>
</dbReference>
<dbReference type="OrthoDB" id="339900at2759"/>
<reference evidence="9" key="1">
    <citation type="submission" date="2014-04" db="EMBL/GenBank/DDBJ databases">
        <title>Evolutionary Origins and Diversification of the Mycorrhizal Mutualists.</title>
        <authorList>
            <consortium name="DOE Joint Genome Institute"/>
            <consortium name="Mycorrhizal Genomics Consortium"/>
            <person name="Kohler A."/>
            <person name="Kuo A."/>
            <person name="Nagy L.G."/>
            <person name="Floudas D."/>
            <person name="Copeland A."/>
            <person name="Barry K.W."/>
            <person name="Cichocki N."/>
            <person name="Veneault-Fourrey C."/>
            <person name="LaButti K."/>
            <person name="Lindquist E.A."/>
            <person name="Lipzen A."/>
            <person name="Lundell T."/>
            <person name="Morin E."/>
            <person name="Murat C."/>
            <person name="Riley R."/>
            <person name="Ohm R."/>
            <person name="Sun H."/>
            <person name="Tunlid A."/>
            <person name="Henrissat B."/>
            <person name="Grigoriev I.V."/>
            <person name="Hibbett D.S."/>
            <person name="Martin F."/>
        </authorList>
    </citation>
    <scope>NUCLEOTIDE SEQUENCE [LARGE SCALE GENOMIC DNA]</scope>
    <source>
        <strain evidence="9">FD-334 SS-4</strain>
    </source>
</reference>
<feature type="region of interest" description="Disordered" evidence="7">
    <location>
        <begin position="523"/>
        <end position="566"/>
    </location>
</feature>
<dbReference type="InterPro" id="IPR028884">
    <property type="entry name" value="Trm82"/>
</dbReference>
<evidence type="ECO:0000256" key="6">
    <source>
        <dbReference type="HAMAP-Rule" id="MF_03056"/>
    </source>
</evidence>
<dbReference type="Gene3D" id="2.130.10.10">
    <property type="entry name" value="YVTN repeat-like/Quinoprotein amine dehydrogenase"/>
    <property type="match status" value="1"/>
</dbReference>
<feature type="region of interest" description="Disordered" evidence="7">
    <location>
        <begin position="259"/>
        <end position="314"/>
    </location>
</feature>
<keyword evidence="5 6" id="KW-0539">Nucleus</keyword>
<proteinExistence type="inferred from homology"/>
<evidence type="ECO:0000256" key="2">
    <source>
        <dbReference type="ARBA" id="ARBA00022574"/>
    </source>
</evidence>
<dbReference type="UniPathway" id="UPA00989"/>
<dbReference type="InterPro" id="IPR001680">
    <property type="entry name" value="WD40_rpt"/>
</dbReference>
<feature type="compositionally biased region" description="Basic residues" evidence="7">
    <location>
        <begin position="275"/>
        <end position="285"/>
    </location>
</feature>
<sequence>MPVFPHSRVFVGQTKVVDITGPHIQILDKSTGDVLLSSAGFPEEQQQSVLKSGLIRCAAVDSQMKYLLTSGEDKILKLWGINDLKLINERELPKKPTAVAFTSNAETIVVSDKFGDIFSYPFAYTLLSEDERKDKEKAKPRDALSSHENPSDGQLILGHASPLNAFIFTADEKFIVTADRDEHIRVSWFPKGYNIEMYCLGHLKFVSAIHIPKTDPSTLISGGGDPMLKIWDWATGLIKHSLPVLDAVEPFIVIRASKKRRGEDDDEGAPEGAGKKSKSQRRKENKKNANLKSAEVAGEEPSSSATATAAPEKLEEESKLEKILVIHRIESIDSDSGPYIVFSAVGATAIFAFPYRMDVLISDIQSFDFGRPVLDFSVVNGSKLVVILDGAWVAEGSPADSDSHSMVKVVNVSVGRFTKFKGITTKSAFRFFMFFMCNSMPRFTANAESLKKIDLYSDLVSLPKYADPDVEENNEGAPMPIGAPEISSSETAKAKGKAKAELSKKEIGRIKTKQAVLAKAMEVDGGKLGAEGAEEDGPAGKKARAEAAGPTSETESRDGDVQMAAP</sequence>
<comment type="similarity">
    <text evidence="6">Belongs to the WD repeat TRM82 family.</text>
</comment>
<feature type="compositionally biased region" description="Basic and acidic residues" evidence="7">
    <location>
        <begin position="133"/>
        <end position="145"/>
    </location>
</feature>
<dbReference type="GO" id="GO:0005829">
    <property type="term" value="C:cytosol"/>
    <property type="evidence" value="ECO:0007669"/>
    <property type="project" value="TreeGrafter"/>
</dbReference>
<organism evidence="8 9">
    <name type="scientific">Hypholoma sublateritium (strain FD-334 SS-4)</name>
    <dbReference type="NCBI Taxonomy" id="945553"/>
    <lineage>
        <taxon>Eukaryota</taxon>
        <taxon>Fungi</taxon>
        <taxon>Dikarya</taxon>
        <taxon>Basidiomycota</taxon>
        <taxon>Agaricomycotina</taxon>
        <taxon>Agaricomycetes</taxon>
        <taxon>Agaricomycetidae</taxon>
        <taxon>Agaricales</taxon>
        <taxon>Agaricineae</taxon>
        <taxon>Strophariaceae</taxon>
        <taxon>Hypholoma</taxon>
    </lineage>
</organism>
<dbReference type="SMART" id="SM00320">
    <property type="entry name" value="WD40"/>
    <property type="match status" value="3"/>
</dbReference>
<keyword evidence="4 6" id="KW-0677">Repeat</keyword>
<dbReference type="Proteomes" id="UP000054270">
    <property type="component" value="Unassembled WGS sequence"/>
</dbReference>
<feature type="compositionally biased region" description="Low complexity" evidence="7">
    <location>
        <begin position="299"/>
        <end position="311"/>
    </location>
</feature>
<dbReference type="InterPro" id="IPR036322">
    <property type="entry name" value="WD40_repeat_dom_sf"/>
</dbReference>
<dbReference type="GO" id="GO:0043527">
    <property type="term" value="C:tRNA methyltransferase complex"/>
    <property type="evidence" value="ECO:0007669"/>
    <property type="project" value="TreeGrafter"/>
</dbReference>
<evidence type="ECO:0000256" key="7">
    <source>
        <dbReference type="SAM" id="MobiDB-lite"/>
    </source>
</evidence>
<dbReference type="GO" id="GO:0005634">
    <property type="term" value="C:nucleus"/>
    <property type="evidence" value="ECO:0007669"/>
    <property type="project" value="UniProtKB-SubCell"/>
</dbReference>
<keyword evidence="9" id="KW-1185">Reference proteome</keyword>
<dbReference type="PANTHER" id="PTHR16288:SF0">
    <property type="entry name" value="TRNA (GUANINE-N(7)-)-METHYLTRANSFERASE NON-CATALYTIC SUBUNIT WDR4"/>
    <property type="match status" value="1"/>
</dbReference>
<evidence type="ECO:0000313" key="9">
    <source>
        <dbReference type="Proteomes" id="UP000054270"/>
    </source>
</evidence>
<evidence type="ECO:0000256" key="3">
    <source>
        <dbReference type="ARBA" id="ARBA00022694"/>
    </source>
</evidence>
<comment type="subcellular location">
    <subcellularLocation>
        <location evidence="1 6">Nucleus</location>
    </subcellularLocation>
</comment>
<comment type="pathway">
    <text evidence="6">tRNA modification; N(7)-methylguanine-tRNA biosynthesis.</text>
</comment>
<feature type="region of interest" description="Disordered" evidence="7">
    <location>
        <begin position="468"/>
        <end position="500"/>
    </location>
</feature>
<dbReference type="SUPFAM" id="SSF50978">
    <property type="entry name" value="WD40 repeat-like"/>
    <property type="match status" value="1"/>
</dbReference>
<dbReference type="AlphaFoldDB" id="A0A0D2MVT6"/>
<gene>
    <name evidence="8" type="ORF">HYPSUDRAFT_129664</name>
</gene>